<comment type="caution">
    <text evidence="1">The sequence shown here is derived from an EMBL/GenBank/DDBJ whole genome shotgun (WGS) entry which is preliminary data.</text>
</comment>
<keyword evidence="2" id="KW-1185">Reference proteome</keyword>
<protein>
    <submittedName>
        <fullName evidence="1">Uncharacterized protein</fullName>
    </submittedName>
</protein>
<dbReference type="EMBL" id="JAOPJF010000040">
    <property type="protein sequence ID" value="KAK1143383.1"/>
    <property type="molecule type" value="Genomic_DNA"/>
</dbReference>
<evidence type="ECO:0000313" key="2">
    <source>
        <dbReference type="Proteomes" id="UP001177260"/>
    </source>
</evidence>
<gene>
    <name evidence="1" type="ORF">N8T08_006711</name>
</gene>
<accession>A0ACC3AZM8</accession>
<organism evidence="1 2">
    <name type="scientific">Aspergillus melleus</name>
    <dbReference type="NCBI Taxonomy" id="138277"/>
    <lineage>
        <taxon>Eukaryota</taxon>
        <taxon>Fungi</taxon>
        <taxon>Dikarya</taxon>
        <taxon>Ascomycota</taxon>
        <taxon>Pezizomycotina</taxon>
        <taxon>Eurotiomycetes</taxon>
        <taxon>Eurotiomycetidae</taxon>
        <taxon>Eurotiales</taxon>
        <taxon>Aspergillaceae</taxon>
        <taxon>Aspergillus</taxon>
        <taxon>Aspergillus subgen. Circumdati</taxon>
    </lineage>
</organism>
<reference evidence="1 2" key="1">
    <citation type="journal article" date="2023" name="ACS Omega">
        <title>Identification of the Neoaspergillic Acid Biosynthesis Gene Cluster by Establishing an In Vitro CRISPR-Ribonucleoprotein Genetic System in Aspergillus melleus.</title>
        <authorList>
            <person name="Yuan B."/>
            <person name="Grau M.F."/>
            <person name="Murata R.M."/>
            <person name="Torok T."/>
            <person name="Venkateswaran K."/>
            <person name="Stajich J.E."/>
            <person name="Wang C.C.C."/>
        </authorList>
    </citation>
    <scope>NUCLEOTIDE SEQUENCE [LARGE SCALE GENOMIC DNA]</scope>
    <source>
        <strain evidence="1 2">IMV 1140</strain>
    </source>
</reference>
<name>A0ACC3AZM8_9EURO</name>
<evidence type="ECO:0000313" key="1">
    <source>
        <dbReference type="EMBL" id="KAK1143383.1"/>
    </source>
</evidence>
<dbReference type="Proteomes" id="UP001177260">
    <property type="component" value="Unassembled WGS sequence"/>
</dbReference>
<sequence>MTFLRSFLLLLLPFLILSVTANVEKTIFRAPSAATIPAVDPSLDDLGLQRLSPAKPALRTQLNASFPTDDSPGTDSWYFLENLTPGQRYEVRICWLATQPTDFTLTTHTIPDAIEDPVLFSSIGVYSAARMAEYPPQGMTPRSGPFDTSPTSDSVLFLRIRAAAGYYSLDSSLMETVPPVRADIILDPFLLNIFPQSLVPTACYMAVVGGVAAVLARWILGQFTRAAESVSTAQVGQEKKKR</sequence>
<proteinExistence type="predicted"/>